<dbReference type="GO" id="GO:0008176">
    <property type="term" value="F:tRNA (guanine(46)-N7)-methyltransferase activity"/>
    <property type="evidence" value="ECO:0007669"/>
    <property type="project" value="UniProtKB-EC"/>
</dbReference>
<keyword evidence="4 7" id="KW-0808">Transferase</keyword>
<comment type="caution">
    <text evidence="9">The sequence shown here is derived from an EMBL/GenBank/DDBJ whole genome shotgun (WGS) entry which is preliminary data.</text>
</comment>
<dbReference type="CDD" id="cd02440">
    <property type="entry name" value="AdoMet_MTases"/>
    <property type="match status" value="1"/>
</dbReference>
<feature type="binding site" evidence="7">
    <location>
        <position position="200"/>
    </location>
    <ligand>
        <name>substrate</name>
    </ligand>
</feature>
<evidence type="ECO:0000256" key="4">
    <source>
        <dbReference type="ARBA" id="ARBA00022679"/>
    </source>
</evidence>
<evidence type="ECO:0000256" key="5">
    <source>
        <dbReference type="ARBA" id="ARBA00022691"/>
    </source>
</evidence>
<dbReference type="PANTHER" id="PTHR23417:SF14">
    <property type="entry name" value="PENTACOTRIPEPTIDE-REPEAT REGION OF PRORP DOMAIN-CONTAINING PROTEIN"/>
    <property type="match status" value="1"/>
</dbReference>
<feature type="binding site" evidence="7">
    <location>
        <position position="89"/>
    </location>
    <ligand>
        <name>S-adenosyl-L-methionine</name>
        <dbReference type="ChEBI" id="CHEBI:59789"/>
    </ligand>
</feature>
<dbReference type="EMBL" id="JAGIOB010000001">
    <property type="protein sequence ID" value="MBP2416519.1"/>
    <property type="molecule type" value="Genomic_DNA"/>
</dbReference>
<reference evidence="9 10" key="1">
    <citation type="submission" date="2021-03" db="EMBL/GenBank/DDBJ databases">
        <title>Sequencing the genomes of 1000 actinobacteria strains.</title>
        <authorList>
            <person name="Klenk H.-P."/>
        </authorList>
    </citation>
    <scope>NUCLEOTIDE SEQUENCE [LARGE SCALE GENOMIC DNA]</scope>
    <source>
        <strain evidence="9 10">DSM 12936</strain>
    </source>
</reference>
<dbReference type="SUPFAM" id="SSF53335">
    <property type="entry name" value="S-adenosyl-L-methionine-dependent methyltransferases"/>
    <property type="match status" value="1"/>
</dbReference>
<keyword evidence="10" id="KW-1185">Reference proteome</keyword>
<dbReference type="RefSeq" id="WP_307803929.1">
    <property type="nucleotide sequence ID" value="NZ_JAGIOB010000001.1"/>
</dbReference>
<evidence type="ECO:0000256" key="8">
    <source>
        <dbReference type="SAM" id="MobiDB-lite"/>
    </source>
</evidence>
<dbReference type="Pfam" id="PF02390">
    <property type="entry name" value="Methyltransf_4"/>
    <property type="match status" value="1"/>
</dbReference>
<keyword evidence="3 7" id="KW-0489">Methyltransferase</keyword>
<dbReference type="PROSITE" id="PS51625">
    <property type="entry name" value="SAM_MT_TRMB"/>
    <property type="match status" value="1"/>
</dbReference>
<feature type="binding site" evidence="7">
    <location>
        <position position="168"/>
    </location>
    <ligand>
        <name>substrate</name>
    </ligand>
</feature>
<keyword evidence="6 7" id="KW-0819">tRNA processing</keyword>
<organism evidence="9 10">
    <name type="scientific">Microlunatus capsulatus</name>
    <dbReference type="NCBI Taxonomy" id="99117"/>
    <lineage>
        <taxon>Bacteria</taxon>
        <taxon>Bacillati</taxon>
        <taxon>Actinomycetota</taxon>
        <taxon>Actinomycetes</taxon>
        <taxon>Propionibacteriales</taxon>
        <taxon>Propionibacteriaceae</taxon>
        <taxon>Microlunatus</taxon>
    </lineage>
</organism>
<feature type="binding site" evidence="7">
    <location>
        <position position="114"/>
    </location>
    <ligand>
        <name>S-adenosyl-L-methionine</name>
        <dbReference type="ChEBI" id="CHEBI:59789"/>
    </ligand>
</feature>
<dbReference type="Gene3D" id="3.40.50.150">
    <property type="entry name" value="Vaccinia Virus protein VP39"/>
    <property type="match status" value="1"/>
</dbReference>
<dbReference type="NCBIfam" id="TIGR00091">
    <property type="entry name" value="tRNA (guanosine(46)-N7)-methyltransferase TrmB"/>
    <property type="match status" value="1"/>
</dbReference>
<protein>
    <recommendedName>
        <fullName evidence="7">tRNA (guanine-N(7)-)-methyltransferase</fullName>
        <ecNumber evidence="7">2.1.1.33</ecNumber>
    </recommendedName>
    <alternativeName>
        <fullName evidence="7">tRNA (guanine(46)-N(7))-methyltransferase</fullName>
    </alternativeName>
    <alternativeName>
        <fullName evidence="7">tRNA(m7G46)-methyltransferase</fullName>
    </alternativeName>
</protein>
<comment type="caution">
    <text evidence="7">Lacks conserved residue(s) required for the propagation of feature annotation.</text>
</comment>
<dbReference type="InterPro" id="IPR029063">
    <property type="entry name" value="SAM-dependent_MTases_sf"/>
</dbReference>
<dbReference type="PANTHER" id="PTHR23417">
    <property type="entry name" value="3-DEOXY-D-MANNO-OCTULOSONIC-ACID TRANSFERASE/TRNA GUANINE-N 7 - -METHYLTRANSFERASE"/>
    <property type="match status" value="1"/>
</dbReference>
<accession>A0ABS4Z6D1</accession>
<feature type="region of interest" description="Disordered" evidence="8">
    <location>
        <begin position="1"/>
        <end position="26"/>
    </location>
</feature>
<sequence>MSAPDAGPPPAPVQPAGERPARPPRVHREVVSFVRRSARMRPNQRRAWDAHHERFVLPVDRRETSTSVDPDARLDLTAAFGREAPLVVEIGPGPGDSLVAMAAARPEVDVLAFEVYEPAAAQLVSALHRAGLDNVRIVVADAVAGLQHLLPAGRLAELWTFFPDPWPKSRHHKRRLVSPALAAVAAERLQLGGTWRLATDWEDYALAMREVLDAEPGLENLHPGGWAPRWDARPLTRFEQRGLDAGRAVHDLTYRRVTPAAP</sequence>
<dbReference type="EC" id="2.1.1.33" evidence="7"/>
<dbReference type="InterPro" id="IPR003358">
    <property type="entry name" value="tRNA_(Gua-N-7)_MeTrfase_Trmb"/>
</dbReference>
<evidence type="ECO:0000256" key="7">
    <source>
        <dbReference type="HAMAP-Rule" id="MF_01057"/>
    </source>
</evidence>
<proteinExistence type="inferred from homology"/>
<comment type="similarity">
    <text evidence="7">Belongs to the class I-like SAM-binding methyltransferase superfamily. TrmB family.</text>
</comment>
<dbReference type="Proteomes" id="UP000758168">
    <property type="component" value="Unassembled WGS sequence"/>
</dbReference>
<dbReference type="InterPro" id="IPR055361">
    <property type="entry name" value="tRNA_methyltr_TrmB_bact"/>
</dbReference>
<name>A0ABS4Z6D1_9ACTN</name>
<evidence type="ECO:0000256" key="1">
    <source>
        <dbReference type="ARBA" id="ARBA00000142"/>
    </source>
</evidence>
<comment type="pathway">
    <text evidence="7">tRNA modification; N(7)-methylguanine-tRNA biosynthesis.</text>
</comment>
<evidence type="ECO:0000256" key="2">
    <source>
        <dbReference type="ARBA" id="ARBA00003015"/>
    </source>
</evidence>
<gene>
    <name evidence="7" type="primary">trmB</name>
    <name evidence="9" type="ORF">JOF54_001441</name>
</gene>
<comment type="function">
    <text evidence="2 7">Catalyzes the formation of N(7)-methylguanine at position 46 (m7G46) in tRNA.</text>
</comment>
<evidence type="ECO:0000256" key="6">
    <source>
        <dbReference type="ARBA" id="ARBA00022694"/>
    </source>
</evidence>
<keyword evidence="5 7" id="KW-0949">S-adenosyl-L-methionine</keyword>
<evidence type="ECO:0000313" key="10">
    <source>
        <dbReference type="Proteomes" id="UP000758168"/>
    </source>
</evidence>
<dbReference type="HAMAP" id="MF_01057">
    <property type="entry name" value="tRNA_methyltr_TrmB"/>
    <property type="match status" value="1"/>
</dbReference>
<feature type="binding site" evidence="7">
    <location>
        <begin position="236"/>
        <end position="239"/>
    </location>
    <ligand>
        <name>substrate</name>
    </ligand>
</feature>
<feature type="binding site" evidence="7">
    <location>
        <position position="164"/>
    </location>
    <ligand>
        <name>S-adenosyl-L-methionine</name>
        <dbReference type="ChEBI" id="CHEBI:59789"/>
    </ligand>
</feature>
<feature type="compositionally biased region" description="Pro residues" evidence="8">
    <location>
        <begin position="1"/>
        <end position="13"/>
    </location>
</feature>
<feature type="binding site" evidence="7">
    <location>
        <position position="141"/>
    </location>
    <ligand>
        <name>S-adenosyl-L-methionine</name>
        <dbReference type="ChEBI" id="CHEBI:59789"/>
    </ligand>
</feature>
<evidence type="ECO:0000313" key="9">
    <source>
        <dbReference type="EMBL" id="MBP2416519.1"/>
    </source>
</evidence>
<evidence type="ECO:0000256" key="3">
    <source>
        <dbReference type="ARBA" id="ARBA00022603"/>
    </source>
</evidence>
<comment type="catalytic activity">
    <reaction evidence="1 7">
        <text>guanosine(46) in tRNA + S-adenosyl-L-methionine = N(7)-methylguanosine(46) in tRNA + S-adenosyl-L-homocysteine</text>
        <dbReference type="Rhea" id="RHEA:42708"/>
        <dbReference type="Rhea" id="RHEA-COMP:10188"/>
        <dbReference type="Rhea" id="RHEA-COMP:10189"/>
        <dbReference type="ChEBI" id="CHEBI:57856"/>
        <dbReference type="ChEBI" id="CHEBI:59789"/>
        <dbReference type="ChEBI" id="CHEBI:74269"/>
        <dbReference type="ChEBI" id="CHEBI:74480"/>
        <dbReference type="EC" id="2.1.1.33"/>
    </reaction>
</comment>